<dbReference type="Proteomes" id="UP000011996">
    <property type="component" value="Unassembled WGS sequence"/>
</dbReference>
<protein>
    <submittedName>
        <fullName evidence="1">Uncharacterized protein</fullName>
    </submittedName>
</protein>
<dbReference type="AlphaFoldDB" id="M5SDZ3"/>
<proteinExistence type="predicted"/>
<gene>
    <name evidence="1" type="ORF">RESH_05063</name>
</gene>
<accession>M5SDZ3</accession>
<name>M5SDZ3_9BACT</name>
<dbReference type="PATRIC" id="fig|1263868.3.peg.5502"/>
<dbReference type="EMBL" id="ANOF01000159">
    <property type="protein sequence ID" value="EMI24364.1"/>
    <property type="molecule type" value="Genomic_DNA"/>
</dbReference>
<evidence type="ECO:0000313" key="2">
    <source>
        <dbReference type="Proteomes" id="UP000011996"/>
    </source>
</evidence>
<reference evidence="1 2" key="1">
    <citation type="journal article" date="2013" name="Mar. Genomics">
        <title>Expression of sulfatases in Rhodopirellula baltica and the diversity of sulfatases in the genus Rhodopirellula.</title>
        <authorList>
            <person name="Wegner C.E."/>
            <person name="Richter-Heitmann T."/>
            <person name="Klindworth A."/>
            <person name="Klockow C."/>
            <person name="Richter M."/>
            <person name="Achstetter T."/>
            <person name="Glockner F.O."/>
            <person name="Harder J."/>
        </authorList>
    </citation>
    <scope>NUCLEOTIDE SEQUENCE [LARGE SCALE GENOMIC DNA]</scope>
    <source>
        <strain evidence="1 2">SH398</strain>
    </source>
</reference>
<comment type="caution">
    <text evidence="1">The sequence shown here is derived from an EMBL/GenBank/DDBJ whole genome shotgun (WGS) entry which is preliminary data.</text>
</comment>
<evidence type="ECO:0000313" key="1">
    <source>
        <dbReference type="EMBL" id="EMI24364.1"/>
    </source>
</evidence>
<organism evidence="1 2">
    <name type="scientific">Rhodopirellula europaea SH398</name>
    <dbReference type="NCBI Taxonomy" id="1263868"/>
    <lineage>
        <taxon>Bacteria</taxon>
        <taxon>Pseudomonadati</taxon>
        <taxon>Planctomycetota</taxon>
        <taxon>Planctomycetia</taxon>
        <taxon>Pirellulales</taxon>
        <taxon>Pirellulaceae</taxon>
        <taxon>Rhodopirellula</taxon>
    </lineage>
</organism>
<sequence>MLIIEVCGSPAKIGDIKERTTASEDRLVVCGNPLHDVAFPVCRGNVGTGEA</sequence>